<dbReference type="PANTHER" id="PTHR22761">
    <property type="entry name" value="CHARGED MULTIVESICULAR BODY PROTEIN"/>
    <property type="match status" value="1"/>
</dbReference>
<organism evidence="8 9">
    <name type="scientific">Tritrichomonas musculus</name>
    <dbReference type="NCBI Taxonomy" id="1915356"/>
    <lineage>
        <taxon>Eukaryota</taxon>
        <taxon>Metamonada</taxon>
        <taxon>Parabasalia</taxon>
        <taxon>Tritrichomonadida</taxon>
        <taxon>Tritrichomonadidae</taxon>
        <taxon>Tritrichomonas</taxon>
    </lineage>
</organism>
<evidence type="ECO:0000256" key="4">
    <source>
        <dbReference type="ARBA" id="ARBA00022753"/>
    </source>
</evidence>
<keyword evidence="6" id="KW-0472">Membrane</keyword>
<keyword evidence="5" id="KW-0653">Protein transport</keyword>
<evidence type="ECO:0000256" key="5">
    <source>
        <dbReference type="ARBA" id="ARBA00022927"/>
    </source>
</evidence>
<proteinExistence type="inferred from homology"/>
<feature type="compositionally biased region" description="Basic and acidic residues" evidence="7">
    <location>
        <begin position="12"/>
        <end position="27"/>
    </location>
</feature>
<keyword evidence="3" id="KW-0813">Transport</keyword>
<accession>A0ABR2I705</accession>
<feature type="region of interest" description="Disordered" evidence="7">
    <location>
        <begin position="1"/>
        <end position="27"/>
    </location>
</feature>
<feature type="compositionally biased region" description="Basic residues" evidence="7">
    <location>
        <begin position="1"/>
        <end position="11"/>
    </location>
</feature>
<evidence type="ECO:0000256" key="3">
    <source>
        <dbReference type="ARBA" id="ARBA00022448"/>
    </source>
</evidence>
<evidence type="ECO:0000313" key="9">
    <source>
        <dbReference type="Proteomes" id="UP001470230"/>
    </source>
</evidence>
<evidence type="ECO:0000256" key="6">
    <source>
        <dbReference type="ARBA" id="ARBA00023136"/>
    </source>
</evidence>
<dbReference type="Gene3D" id="6.10.140.1230">
    <property type="match status" value="1"/>
</dbReference>
<protein>
    <submittedName>
        <fullName evidence="8">Charged multivesicular body protein 6</fullName>
    </submittedName>
</protein>
<name>A0ABR2I705_9EUKA</name>
<dbReference type="Proteomes" id="UP001470230">
    <property type="component" value="Unassembled WGS sequence"/>
</dbReference>
<feature type="compositionally biased region" description="Low complexity" evidence="7">
    <location>
        <begin position="190"/>
        <end position="199"/>
    </location>
</feature>
<evidence type="ECO:0000256" key="7">
    <source>
        <dbReference type="SAM" id="MobiDB-lite"/>
    </source>
</evidence>
<evidence type="ECO:0000256" key="2">
    <source>
        <dbReference type="ARBA" id="ARBA00006190"/>
    </source>
</evidence>
<dbReference type="Pfam" id="PF03357">
    <property type="entry name" value="Snf7"/>
    <property type="match status" value="1"/>
</dbReference>
<comment type="similarity">
    <text evidence="2">Belongs to the SNF7 family.</text>
</comment>
<comment type="caution">
    <text evidence="8">The sequence shown here is derived from an EMBL/GenBank/DDBJ whole genome shotgun (WGS) entry which is preliminary data.</text>
</comment>
<evidence type="ECO:0000256" key="1">
    <source>
        <dbReference type="ARBA" id="ARBA00004608"/>
    </source>
</evidence>
<sequence>MGHSHSKPKGSKKGDNNKDKDEGVDQNKIDQAILDLKVTRDNLRIFQKQQERCQETELEKARELAKKGQKERAKMVLRQKKAREYYINNAEKMIAGIEAQINNVETKQIEINMMNNLKQTNDILKHLNDLMPIDEVERIMDENQEQQDRLNEINDTLSQSMDPQMKQFVDEDLDKMYEELETGEPESDKASAGQESGDASAEESEENPAPQKTAMAA</sequence>
<keyword evidence="9" id="KW-1185">Reference proteome</keyword>
<dbReference type="PANTHER" id="PTHR22761:SF5">
    <property type="entry name" value="CHARGED MULTIVESICULAR BODY PROTEIN 6"/>
    <property type="match status" value="1"/>
</dbReference>
<reference evidence="8 9" key="1">
    <citation type="submission" date="2024-04" db="EMBL/GenBank/DDBJ databases">
        <title>Tritrichomonas musculus Genome.</title>
        <authorList>
            <person name="Alves-Ferreira E."/>
            <person name="Grigg M."/>
            <person name="Lorenzi H."/>
            <person name="Galac M."/>
        </authorList>
    </citation>
    <scope>NUCLEOTIDE SEQUENCE [LARGE SCALE GENOMIC DNA]</scope>
    <source>
        <strain evidence="8 9">EAF2021</strain>
    </source>
</reference>
<dbReference type="EMBL" id="JAPFFF010000019">
    <property type="protein sequence ID" value="KAK8858319.1"/>
    <property type="molecule type" value="Genomic_DNA"/>
</dbReference>
<evidence type="ECO:0000313" key="8">
    <source>
        <dbReference type="EMBL" id="KAK8858319.1"/>
    </source>
</evidence>
<comment type="subcellular location">
    <subcellularLocation>
        <location evidence="1">Endosome membrane</location>
    </subcellularLocation>
</comment>
<dbReference type="InterPro" id="IPR005024">
    <property type="entry name" value="Snf7_fam"/>
</dbReference>
<keyword evidence="4" id="KW-0967">Endosome</keyword>
<feature type="region of interest" description="Disordered" evidence="7">
    <location>
        <begin position="170"/>
        <end position="217"/>
    </location>
</feature>
<gene>
    <name evidence="8" type="ORF">M9Y10_013422</name>
</gene>